<dbReference type="PANTHER" id="PTHR42736:SF1">
    <property type="entry name" value="PROTEIN-GLUTAMINE GAMMA-GLUTAMYLTRANSFERASE"/>
    <property type="match status" value="1"/>
</dbReference>
<gene>
    <name evidence="4" type="ORF">KEC57_12440</name>
</gene>
<dbReference type="Pfam" id="PF11992">
    <property type="entry name" value="TgpA_N"/>
    <property type="match status" value="1"/>
</dbReference>
<feature type="transmembrane region" description="Helical" evidence="2">
    <location>
        <begin position="44"/>
        <end position="63"/>
    </location>
</feature>
<dbReference type="PANTHER" id="PTHR42736">
    <property type="entry name" value="PROTEIN-GLUTAMINE GAMMA-GLUTAMYLTRANSFERASE"/>
    <property type="match status" value="1"/>
</dbReference>
<dbReference type="InterPro" id="IPR021878">
    <property type="entry name" value="TgpA_N"/>
</dbReference>
<feature type="domain" description="Transglutaminase-like" evidence="3">
    <location>
        <begin position="517"/>
        <end position="588"/>
    </location>
</feature>
<feature type="compositionally biased region" description="Low complexity" evidence="1">
    <location>
        <begin position="19"/>
        <end position="34"/>
    </location>
</feature>
<organism evidence="4 5">
    <name type="scientific">Microbacterium allomyrinae</name>
    <dbReference type="NCBI Taxonomy" id="2830666"/>
    <lineage>
        <taxon>Bacteria</taxon>
        <taxon>Bacillati</taxon>
        <taxon>Actinomycetota</taxon>
        <taxon>Actinomycetes</taxon>
        <taxon>Micrococcales</taxon>
        <taxon>Microbacteriaceae</taxon>
        <taxon>Microbacterium</taxon>
    </lineage>
</organism>
<feature type="transmembrane region" description="Helical" evidence="2">
    <location>
        <begin position="206"/>
        <end position="225"/>
    </location>
</feature>
<dbReference type="RefSeq" id="WP_229384958.1">
    <property type="nucleotide sequence ID" value="NZ_JAGTTN010000004.1"/>
</dbReference>
<feature type="transmembrane region" description="Helical" evidence="2">
    <location>
        <begin position="253"/>
        <end position="275"/>
    </location>
</feature>
<accession>A0A9X1LWE0</accession>
<keyword evidence="2" id="KW-1133">Transmembrane helix</keyword>
<dbReference type="InterPro" id="IPR038765">
    <property type="entry name" value="Papain-like_cys_pep_sf"/>
</dbReference>
<feature type="region of interest" description="Disordered" evidence="1">
    <location>
        <begin position="794"/>
        <end position="826"/>
    </location>
</feature>
<keyword evidence="2" id="KW-0812">Transmembrane</keyword>
<dbReference type="EMBL" id="JAGTTN010000004">
    <property type="protein sequence ID" value="MCC2032988.1"/>
    <property type="molecule type" value="Genomic_DNA"/>
</dbReference>
<dbReference type="Gene3D" id="3.10.620.30">
    <property type="match status" value="1"/>
</dbReference>
<feature type="compositionally biased region" description="Pro residues" evidence="1">
    <location>
        <begin position="610"/>
        <end position="622"/>
    </location>
</feature>
<feature type="transmembrane region" description="Helical" evidence="2">
    <location>
        <begin position="69"/>
        <end position="88"/>
    </location>
</feature>
<evidence type="ECO:0000259" key="3">
    <source>
        <dbReference type="SMART" id="SM00460"/>
    </source>
</evidence>
<dbReference type="AlphaFoldDB" id="A0A9X1LWE0"/>
<sequence>MTAPAATPEAAPHSRRAARGASGRPASTARPASARPAPLPVRRWILDLGVVLLLLAIPVIGFWPTFDGASYLVAAVGGIALGMVLGALGALWRWGVLLVSAATVLAYFLFGGALALPHTTVAGVVPTLDTLRQLALGAVTSWKELLTTVAPVAADDGHLIVPFLLSLVAAVLTTTLALRARAAAWALIPAAVFLAVEIALGTSQPVVPVVQGVAFGLIAVVWLAVRQAWQPEAAAVSLGEGAHAAGGAKTRRMLMGGAVVALAAIAGVATSGFAAPTSPRYVLRDVVIPPFDIREFPSPLQSFRSYVRDYPDETLFTASGLPEGARIRLATMDAFNGTVYNVSDEGAGSSSAFSPARANMSADAEGTDATVHVEIAALDGVWMPDAGAVRSVTFEGDRADDLRRTAHYNDATSTGIVTARLTEGDAYTLQSVLPETPSDDALAEEAFAPVSLPDQEGVPQEFAELASTTVADAATPIEQVRALQTMLAEGGFFSHGLEGEPLSRAGHGAERISTLLGSEQMVGDDEQYATAMALLAREVGIPARVVMGFYPDEDQAAQGVFTANGNTLHAWVEVAFEDAGWVTFDPTPPEDQVPNDQTTKPKADPKPQVLQPPPPPQEPVDLPPTVTDDRGSEDEDALDATLIWTIVAIGLGSLGILFVLLAPFVVIGALKATRRRKRRSADRASDRISGGWEELVDRAADHGAPVPPGGTRREEAGILSTTFAEPRVATLASRADLEVFGPTEPSATDVEAFWGEVDEIVGGMGRGRSWWQRIRARLSIRSLLVGTRFALPARSSVPAPERAKTRRSRTTRSEPERSASESQESE</sequence>
<evidence type="ECO:0000313" key="4">
    <source>
        <dbReference type="EMBL" id="MCC2032988.1"/>
    </source>
</evidence>
<name>A0A9X1LWE0_9MICO</name>
<dbReference type="Proteomes" id="UP001139354">
    <property type="component" value="Unassembled WGS sequence"/>
</dbReference>
<feature type="transmembrane region" description="Helical" evidence="2">
    <location>
        <begin position="183"/>
        <end position="200"/>
    </location>
</feature>
<proteinExistence type="predicted"/>
<feature type="region of interest" description="Disordered" evidence="1">
    <location>
        <begin position="583"/>
        <end position="634"/>
    </location>
</feature>
<reference evidence="4" key="1">
    <citation type="submission" date="2021-04" db="EMBL/GenBank/DDBJ databases">
        <title>Microbacterium tenobrionis sp. nov. and Microbacterium allomyrinae sp. nov., isolated from larvae of Tenobrio molitor and Allomyrina dichotoma, respectively.</title>
        <authorList>
            <person name="Lee S.D."/>
        </authorList>
    </citation>
    <scope>NUCLEOTIDE SEQUENCE</scope>
    <source>
        <strain evidence="4">BWT-G7</strain>
    </source>
</reference>
<feature type="compositionally biased region" description="Low complexity" evidence="1">
    <location>
        <begin position="1"/>
        <end position="11"/>
    </location>
</feature>
<dbReference type="InterPro" id="IPR052901">
    <property type="entry name" value="Bact_TGase-like"/>
</dbReference>
<feature type="transmembrane region" description="Helical" evidence="2">
    <location>
        <begin position="642"/>
        <end position="670"/>
    </location>
</feature>
<protein>
    <submittedName>
        <fullName evidence="4">Transglutaminase domain-containing protein</fullName>
    </submittedName>
</protein>
<evidence type="ECO:0000256" key="1">
    <source>
        <dbReference type="SAM" id="MobiDB-lite"/>
    </source>
</evidence>
<feature type="transmembrane region" description="Helical" evidence="2">
    <location>
        <begin position="95"/>
        <end position="116"/>
    </location>
</feature>
<evidence type="ECO:0000313" key="5">
    <source>
        <dbReference type="Proteomes" id="UP001139354"/>
    </source>
</evidence>
<dbReference type="SUPFAM" id="SSF54001">
    <property type="entry name" value="Cysteine proteinases"/>
    <property type="match status" value="1"/>
</dbReference>
<evidence type="ECO:0000256" key="2">
    <source>
        <dbReference type="SAM" id="Phobius"/>
    </source>
</evidence>
<dbReference type="Pfam" id="PF01841">
    <property type="entry name" value="Transglut_core"/>
    <property type="match status" value="1"/>
</dbReference>
<dbReference type="InterPro" id="IPR002931">
    <property type="entry name" value="Transglutaminase-like"/>
</dbReference>
<feature type="transmembrane region" description="Helical" evidence="2">
    <location>
        <begin position="159"/>
        <end position="178"/>
    </location>
</feature>
<comment type="caution">
    <text evidence="4">The sequence shown here is derived from an EMBL/GenBank/DDBJ whole genome shotgun (WGS) entry which is preliminary data.</text>
</comment>
<keyword evidence="5" id="KW-1185">Reference proteome</keyword>
<feature type="region of interest" description="Disordered" evidence="1">
    <location>
        <begin position="1"/>
        <end position="34"/>
    </location>
</feature>
<dbReference type="SMART" id="SM00460">
    <property type="entry name" value="TGc"/>
    <property type="match status" value="1"/>
</dbReference>
<keyword evidence="2" id="KW-0472">Membrane</keyword>